<proteinExistence type="predicted"/>
<dbReference type="EMBL" id="LR130779">
    <property type="protein sequence ID" value="VDN64981.1"/>
    <property type="molecule type" value="Genomic_DNA"/>
</dbReference>
<accession>A0A653B9X5</accession>
<dbReference type="AlphaFoldDB" id="A0A653B9X5"/>
<organism evidence="1">
    <name type="scientific">Ectopseudomonas oleovorans</name>
    <name type="common">Pseudomonas oleovorans</name>
    <dbReference type="NCBI Taxonomy" id="301"/>
    <lineage>
        <taxon>Bacteria</taxon>
        <taxon>Pseudomonadati</taxon>
        <taxon>Pseudomonadota</taxon>
        <taxon>Gammaproteobacteria</taxon>
        <taxon>Pseudomonadales</taxon>
        <taxon>Pseudomonadaceae</taxon>
        <taxon>Ectopseudomonas</taxon>
    </lineage>
</organism>
<name>A0A653B9X5_ECTOL</name>
<gene>
    <name evidence="1" type="ORF">POT9AD_4006</name>
</gene>
<reference evidence="1" key="1">
    <citation type="submission" date="2018-11" db="EMBL/GenBank/DDBJ databases">
        <authorList>
            <consortium name="Genoscope - CEA"/>
            <person name="William W."/>
        </authorList>
    </citation>
    <scope>NUCLEOTIDE SEQUENCE [LARGE SCALE GENOMIC DNA]</scope>
    <source>
        <strain evidence="1">T9AD</strain>
    </source>
</reference>
<evidence type="ECO:0000313" key="1">
    <source>
        <dbReference type="EMBL" id="VDN64981.1"/>
    </source>
</evidence>
<sequence length="110" mass="11057">MVRKPLPSRNRSNNTNEACVCRVGGSDMGNPGLSDGVMLACRAGGAPVVIGGDERCVVWVKSGSCGHFASGSRSGRGAARVDAMVGDDGVDCQEAVAAEAPPTVARVAGL</sequence>
<protein>
    <submittedName>
        <fullName evidence="1">Uncharacterized protein</fullName>
    </submittedName>
</protein>